<dbReference type="InParanoid" id="D1YVY7"/>
<reference evidence="1 2" key="1">
    <citation type="journal article" date="2007" name="Appl. Environ. Microbiol.">
        <title>Isolation of key methanogens for global methane emission from rice paddy fields: a novel isolate affiliated with the clone cluster rice cluster I.</title>
        <authorList>
            <person name="Sakai S."/>
            <person name="Imachi H."/>
            <person name="Sekiguchi Y."/>
            <person name="Ohashi A."/>
            <person name="Harada H."/>
            <person name="Kamagata Y."/>
        </authorList>
    </citation>
    <scope>NUCLEOTIDE SEQUENCE [LARGE SCALE GENOMIC DNA]</scope>
    <source>
        <strain evidence="2">DSM 17711 / JCM 13418 / NBRC 101707 / SANAE</strain>
    </source>
</reference>
<reference evidence="1 2" key="2">
    <citation type="journal article" date="2008" name="Int. J. Syst. Evol. Microbiol.">
        <title>Methanocella paludicola gen. nov., sp. nov., a methane-producing archaeon, the first isolate of the lineage 'Rice Cluster I', and proposal of the new archaeal order Methanocellales ord. nov.</title>
        <authorList>
            <person name="Sakai S."/>
            <person name="Imachi H."/>
            <person name="Hanada S."/>
            <person name="Ohashi A."/>
            <person name="Harada H."/>
            <person name="Kamagata Y."/>
        </authorList>
    </citation>
    <scope>NUCLEOTIDE SEQUENCE [LARGE SCALE GENOMIC DNA]</scope>
    <source>
        <strain evidence="2">DSM 17711 / JCM 13418 / NBRC 101707 / SANAE</strain>
    </source>
</reference>
<name>D1YVY7_METPS</name>
<dbReference type="Proteomes" id="UP000001882">
    <property type="component" value="Chromosome"/>
</dbReference>
<accession>D1YVY7</accession>
<sequence length="83" mass="9245">MGMLVTFEVMEKKGELVAVHDGSLGLLVALGNDWDMLRDTINETVSDALGEVTADVEIELFIDANHRTRFKYVYDRAVADRTG</sequence>
<reference evidence="2" key="3">
    <citation type="journal article" date="2011" name="PLoS ONE">
        <title>Genome sequence of a mesophilic hydrogenotrophic methanogen Methanocella paludicola, the first cultivated representative of the order Methanocellales.</title>
        <authorList>
            <person name="Sakai S."/>
            <person name="Takaki Y."/>
            <person name="Shimamura S."/>
            <person name="Sekine M."/>
            <person name="Tajima T."/>
            <person name="Kosugi H."/>
            <person name="Ichikawa N."/>
            <person name="Tasumi E."/>
            <person name="Hiraki A.T."/>
            <person name="Shimizu A."/>
            <person name="Kato Y."/>
            <person name="Nishiko R."/>
            <person name="Mori K."/>
            <person name="Fujita N."/>
            <person name="Imachi H."/>
            <person name="Takai K."/>
        </authorList>
    </citation>
    <scope>NUCLEOTIDE SEQUENCE [LARGE SCALE GENOMIC DNA]</scope>
    <source>
        <strain evidence="2">DSM 17711 / JCM 13418 / NBRC 101707 / SANAE</strain>
    </source>
</reference>
<dbReference type="RefSeq" id="WP_012899289.1">
    <property type="nucleotide sequence ID" value="NC_013665.1"/>
</dbReference>
<dbReference type="KEGG" id="mpd:MCP_0537"/>
<dbReference type="EMBL" id="AP011532">
    <property type="protein sequence ID" value="BAI60609.1"/>
    <property type="molecule type" value="Genomic_DNA"/>
</dbReference>
<protein>
    <submittedName>
        <fullName evidence="1">Uncharacterized protein</fullName>
    </submittedName>
</protein>
<organism evidence="1 2">
    <name type="scientific">Methanocella paludicola (strain DSM 17711 / JCM 13418 / NBRC 101707 / SANAE)</name>
    <dbReference type="NCBI Taxonomy" id="304371"/>
    <lineage>
        <taxon>Archaea</taxon>
        <taxon>Methanobacteriati</taxon>
        <taxon>Methanobacteriota</taxon>
        <taxon>Stenosarchaea group</taxon>
        <taxon>Methanomicrobia</taxon>
        <taxon>Methanocellales</taxon>
        <taxon>Methanocellaceae</taxon>
        <taxon>Methanocella</taxon>
    </lineage>
</organism>
<dbReference type="AlphaFoldDB" id="D1YVY7"/>
<gene>
    <name evidence="1" type="ordered locus">MCP_0537</name>
</gene>
<keyword evidence="2" id="KW-1185">Reference proteome</keyword>
<proteinExistence type="predicted"/>
<evidence type="ECO:0000313" key="1">
    <source>
        <dbReference type="EMBL" id="BAI60609.1"/>
    </source>
</evidence>
<dbReference type="GeneID" id="8680610"/>
<evidence type="ECO:0000313" key="2">
    <source>
        <dbReference type="Proteomes" id="UP000001882"/>
    </source>
</evidence>